<evidence type="ECO:0000256" key="4">
    <source>
        <dbReference type="ARBA" id="ARBA00023002"/>
    </source>
</evidence>
<evidence type="ECO:0000256" key="2">
    <source>
        <dbReference type="ARBA" id="ARBA00012682"/>
    </source>
</evidence>
<dbReference type="RefSeq" id="WP_007746254.1">
    <property type="nucleotide sequence ID" value="NZ_CM001398.1"/>
</dbReference>
<name>G9WGW8_9LACO</name>
<keyword evidence="3 5" id="KW-0479">Metal-binding</keyword>
<feature type="binding site" evidence="5">
    <location>
        <position position="165"/>
    </location>
    <ligand>
        <name>Mn(2+)</name>
        <dbReference type="ChEBI" id="CHEBI:29035"/>
    </ligand>
</feature>
<dbReference type="PANTHER" id="PTHR43595">
    <property type="entry name" value="37S RIBOSOMAL PROTEIN S26, MITOCHONDRIAL"/>
    <property type="match status" value="1"/>
</dbReference>
<dbReference type="GO" id="GO:0004784">
    <property type="term" value="F:superoxide dismutase activity"/>
    <property type="evidence" value="ECO:0007669"/>
    <property type="project" value="UniProtKB-EC"/>
</dbReference>
<dbReference type="HOGENOM" id="CLU_031625_0_1_9"/>
<reference evidence="9 10" key="1">
    <citation type="journal article" date="2012" name="PLoS ONE">
        <title>Functional divergence in the genus oenococcus as predicted by genome sequencing of the newly-described species, Oenococcus kitaharae.</title>
        <authorList>
            <person name="Borneman A.R."/>
            <person name="McCarthy J.M."/>
            <person name="Chambers P.J."/>
            <person name="Bartowsky E.J."/>
        </authorList>
    </citation>
    <scope>NUCLEOTIDE SEQUENCE [LARGE SCALE GENOMIC DNA]</scope>
    <source>
        <strain evidence="10">DSM17330</strain>
    </source>
</reference>
<gene>
    <name evidence="9" type="ORF">OKIT_1293</name>
</gene>
<dbReference type="InterPro" id="IPR019832">
    <property type="entry name" value="Mn/Fe_SOD_C"/>
</dbReference>
<comment type="caution">
    <text evidence="9">The sequence shown here is derived from an EMBL/GenBank/DDBJ whole genome shotgun (WGS) entry which is preliminary data.</text>
</comment>
<accession>G9WGW8</accession>
<evidence type="ECO:0000259" key="8">
    <source>
        <dbReference type="Pfam" id="PF02777"/>
    </source>
</evidence>
<dbReference type="SUPFAM" id="SSF46609">
    <property type="entry name" value="Fe,Mn superoxide dismutase (SOD), N-terminal domain"/>
    <property type="match status" value="1"/>
</dbReference>
<dbReference type="InterPro" id="IPR036324">
    <property type="entry name" value="Mn/Fe_SOD_N_sf"/>
</dbReference>
<dbReference type="EMBL" id="AFVZ01000001">
    <property type="protein sequence ID" value="EHN59376.1"/>
    <property type="molecule type" value="Genomic_DNA"/>
</dbReference>
<dbReference type="Pfam" id="PF00081">
    <property type="entry name" value="Sod_Fe_N"/>
    <property type="match status" value="1"/>
</dbReference>
<dbReference type="Proteomes" id="UP000004959">
    <property type="component" value="Chromosome"/>
</dbReference>
<organism evidence="9 10">
    <name type="scientific">Oenococcus kitaharae DSM 17330</name>
    <dbReference type="NCBI Taxonomy" id="1045004"/>
    <lineage>
        <taxon>Bacteria</taxon>
        <taxon>Bacillati</taxon>
        <taxon>Bacillota</taxon>
        <taxon>Bacilli</taxon>
        <taxon>Lactobacillales</taxon>
        <taxon>Lactobacillaceae</taxon>
        <taxon>Oenococcus</taxon>
    </lineage>
</organism>
<dbReference type="AlphaFoldDB" id="G9WGW8"/>
<dbReference type="FunFam" id="3.55.40.20:FF:000001">
    <property type="entry name" value="Superoxide dismutase"/>
    <property type="match status" value="1"/>
</dbReference>
<dbReference type="InterPro" id="IPR001189">
    <property type="entry name" value="Mn/Fe_SOD"/>
</dbReference>
<evidence type="ECO:0000256" key="1">
    <source>
        <dbReference type="ARBA" id="ARBA00008714"/>
    </source>
</evidence>
<keyword evidence="4 6" id="KW-0560">Oxidoreductase</keyword>
<sequence>MTFVLPELPYNYDALTPYIDERTMHLHHDMHHQTYINKLNALLVDYPEFANWPIEKILTNLDKLPENLRTPVRNQAGGHYNHSLFWKMLSPDFNQKIDAGLLSRINKEWGNLQEFKNAFSSSAVAVFGSGWTWLVMKPDGKLQIVSTMNQDSPISMGLTPLLGIDLWEHAYYLKYENRRPEYIKAFWHVVNWAQVSQNMSQSSLSEIVM</sequence>
<dbReference type="eggNOG" id="COG0605">
    <property type="taxonomic scope" value="Bacteria"/>
</dbReference>
<protein>
    <recommendedName>
        <fullName evidence="2 6">Superoxide dismutase</fullName>
        <ecNumber evidence="2 6">1.15.1.1</ecNumber>
    </recommendedName>
</protein>
<dbReference type="GO" id="GO:0005737">
    <property type="term" value="C:cytoplasm"/>
    <property type="evidence" value="ECO:0007669"/>
    <property type="project" value="TreeGrafter"/>
</dbReference>
<dbReference type="InterPro" id="IPR019831">
    <property type="entry name" value="Mn/Fe_SOD_N"/>
</dbReference>
<dbReference type="GO" id="GO:0046872">
    <property type="term" value="F:metal ion binding"/>
    <property type="evidence" value="ECO:0007669"/>
    <property type="project" value="UniProtKB-KW"/>
</dbReference>
<dbReference type="EC" id="1.15.1.1" evidence="2 6"/>
<evidence type="ECO:0000313" key="10">
    <source>
        <dbReference type="Proteomes" id="UP000004959"/>
    </source>
</evidence>
<evidence type="ECO:0000259" key="7">
    <source>
        <dbReference type="Pfam" id="PF00081"/>
    </source>
</evidence>
<evidence type="ECO:0000256" key="3">
    <source>
        <dbReference type="ARBA" id="ARBA00022723"/>
    </source>
</evidence>
<dbReference type="Pfam" id="PF02777">
    <property type="entry name" value="Sod_Fe_C"/>
    <property type="match status" value="1"/>
</dbReference>
<dbReference type="Gene3D" id="3.55.40.20">
    <property type="entry name" value="Iron/manganese superoxide dismutase, C-terminal domain"/>
    <property type="match status" value="1"/>
</dbReference>
<dbReference type="InterPro" id="IPR036314">
    <property type="entry name" value="SOD_C_sf"/>
</dbReference>
<evidence type="ECO:0000313" key="9">
    <source>
        <dbReference type="EMBL" id="EHN59376.1"/>
    </source>
</evidence>
<comment type="similarity">
    <text evidence="1 6">Belongs to the iron/manganese superoxide dismutase family.</text>
</comment>
<dbReference type="FunFam" id="1.10.287.990:FF:000001">
    <property type="entry name" value="Superoxide dismutase"/>
    <property type="match status" value="1"/>
</dbReference>
<feature type="domain" description="Manganese/iron superoxide dismutase C-terminal" evidence="8">
    <location>
        <begin position="101"/>
        <end position="197"/>
    </location>
</feature>
<dbReference type="STRING" id="336988.NT96_00110"/>
<evidence type="ECO:0000256" key="6">
    <source>
        <dbReference type="RuleBase" id="RU000414"/>
    </source>
</evidence>
<feature type="binding site" evidence="5">
    <location>
        <position position="169"/>
    </location>
    <ligand>
        <name>Mn(2+)</name>
        <dbReference type="ChEBI" id="CHEBI:29035"/>
    </ligand>
</feature>
<comment type="catalytic activity">
    <reaction evidence="6">
        <text>2 superoxide + 2 H(+) = H2O2 + O2</text>
        <dbReference type="Rhea" id="RHEA:20696"/>
        <dbReference type="ChEBI" id="CHEBI:15378"/>
        <dbReference type="ChEBI" id="CHEBI:15379"/>
        <dbReference type="ChEBI" id="CHEBI:16240"/>
        <dbReference type="ChEBI" id="CHEBI:18421"/>
        <dbReference type="EC" id="1.15.1.1"/>
    </reaction>
</comment>
<feature type="domain" description="Manganese/iron superoxide dismutase N-terminal" evidence="7">
    <location>
        <begin position="3"/>
        <end position="90"/>
    </location>
</feature>
<feature type="binding site" evidence="5">
    <location>
        <position position="82"/>
    </location>
    <ligand>
        <name>Mn(2+)</name>
        <dbReference type="ChEBI" id="CHEBI:29035"/>
    </ligand>
</feature>
<dbReference type="PATRIC" id="fig|1045004.4.peg.1268"/>
<evidence type="ECO:0000256" key="5">
    <source>
        <dbReference type="PIRSR" id="PIRSR000349-1"/>
    </source>
</evidence>
<proteinExistence type="inferred from homology"/>
<dbReference type="PIRSF" id="PIRSF000349">
    <property type="entry name" value="SODismutase"/>
    <property type="match status" value="1"/>
</dbReference>
<feature type="binding site" evidence="5">
    <location>
        <position position="27"/>
    </location>
    <ligand>
        <name>Mn(2+)</name>
        <dbReference type="ChEBI" id="CHEBI:29035"/>
    </ligand>
</feature>
<comment type="function">
    <text evidence="6">Destroys radicals which are normally produced within the cells and which are toxic to biological systems.</text>
</comment>
<dbReference type="InterPro" id="IPR019833">
    <property type="entry name" value="Mn/Fe_SOD_BS"/>
</dbReference>
<keyword evidence="10" id="KW-1185">Reference proteome</keyword>
<dbReference type="PROSITE" id="PS00088">
    <property type="entry name" value="SOD_MN"/>
    <property type="match status" value="1"/>
</dbReference>
<dbReference type="SUPFAM" id="SSF54719">
    <property type="entry name" value="Fe,Mn superoxide dismutase (SOD), C-terminal domain"/>
    <property type="match status" value="1"/>
</dbReference>
<dbReference type="PANTHER" id="PTHR43595:SF2">
    <property type="entry name" value="SMALL RIBOSOMAL SUBUNIT PROTEIN MS42"/>
    <property type="match status" value="1"/>
</dbReference>
<dbReference type="Gene3D" id="1.10.287.990">
    <property type="entry name" value="Fe,Mn superoxide dismutase (SOD) domain"/>
    <property type="match status" value="1"/>
</dbReference>
<dbReference type="OrthoDB" id="9803125at2"/>
<dbReference type="PRINTS" id="PR01703">
    <property type="entry name" value="MNSODISMTASE"/>
</dbReference>